<sequence>MTTLPLTEFPYRLRLPGPTAIPEAVRMAGSRPIINHRGAEMRVILGQVQTMLRPLFGTTQPVILQSSSGTGAMETALVNILAPGEKVLACVNGQFSERFAKIASTLGAEVDVLDIEWGKAPDPEEVRQHLTGGNYRAVLVVHNESATGALADLRALGEITAKLSTLLVVDSVSGIGGVEMRQDEWGVDVVATGSQKALMCPPGLGLISLSAKARAIVDRDDRCPRFYWDLRKALAVVEQNETAFTAAVSLVQSLHAALSLIHEEGIERVYARHLRLSQAMRAGFVALGLEAFGDPSCHSPTVVVGGLPETIKGGDVVKHMLETYNTAIASARNKLQGRVIRIGTMGAFSIGDVVTDLLYLGRSLQALGHACDPDAAVAAALSANC</sequence>
<feature type="binding site" evidence="6">
    <location>
        <position position="341"/>
    </location>
    <ligand>
        <name>substrate</name>
    </ligand>
</feature>
<feature type="modified residue" description="N6-(pyridoxal phosphate)lysine" evidence="7">
    <location>
        <position position="196"/>
    </location>
</feature>
<proteinExistence type="inferred from homology"/>
<dbReference type="EMBL" id="WBVY01000002">
    <property type="protein sequence ID" value="KAB2657953.1"/>
    <property type="molecule type" value="Genomic_DNA"/>
</dbReference>
<reference evidence="11 12" key="1">
    <citation type="submission" date="2019-09" db="EMBL/GenBank/DDBJ databases">
        <title>Taxonomic organization of the family Brucellaceae based on a phylogenomic approach.</title>
        <authorList>
            <person name="Leclercq S."/>
            <person name="Cloeckaert A."/>
            <person name="Zygmunt M.S."/>
        </authorList>
    </citation>
    <scope>NUCLEOTIDE SEQUENCE [LARGE SCALE GENOMIC DNA]</scope>
    <source>
        <strain evidence="11 12">TA93</strain>
    </source>
</reference>
<dbReference type="PROSITE" id="PS00595">
    <property type="entry name" value="AA_TRANSFER_CLASS_5"/>
    <property type="match status" value="1"/>
</dbReference>
<dbReference type="InterPro" id="IPR015424">
    <property type="entry name" value="PyrdxlP-dep_Trfase"/>
</dbReference>
<evidence type="ECO:0000256" key="7">
    <source>
        <dbReference type="PIRSR" id="PIRSR000524-50"/>
    </source>
</evidence>
<evidence type="ECO:0000256" key="8">
    <source>
        <dbReference type="RuleBase" id="RU004075"/>
    </source>
</evidence>
<evidence type="ECO:0000256" key="6">
    <source>
        <dbReference type="PIRSR" id="PIRSR000524-1"/>
    </source>
</evidence>
<dbReference type="InterPro" id="IPR000192">
    <property type="entry name" value="Aminotrans_V_dom"/>
</dbReference>
<keyword evidence="5 7" id="KW-0663">Pyridoxal phosphate</keyword>
<comment type="cofactor">
    <cofactor evidence="1 7 9">
        <name>pyridoxal 5'-phosphate</name>
        <dbReference type="ChEBI" id="CHEBI:597326"/>
    </cofactor>
</comment>
<accession>A0A7V7VVN5</accession>
<evidence type="ECO:0000256" key="1">
    <source>
        <dbReference type="ARBA" id="ARBA00001933"/>
    </source>
</evidence>
<dbReference type="Gene3D" id="3.40.640.10">
    <property type="entry name" value="Type I PLP-dependent aspartate aminotransferase-like (Major domain)"/>
    <property type="match status" value="1"/>
</dbReference>
<dbReference type="Proteomes" id="UP000460650">
    <property type="component" value="Unassembled WGS sequence"/>
</dbReference>
<dbReference type="InterPro" id="IPR020578">
    <property type="entry name" value="Aminotrans_V_PyrdxlP_BS"/>
</dbReference>
<protein>
    <submittedName>
        <fullName evidence="11">Alanine--glyoxylate aminotransferase family protein</fullName>
    </submittedName>
</protein>
<dbReference type="PIRSF" id="PIRSF000524">
    <property type="entry name" value="SPT"/>
    <property type="match status" value="1"/>
</dbReference>
<dbReference type="InterPro" id="IPR015422">
    <property type="entry name" value="PyrdxlP-dep_Trfase_small"/>
</dbReference>
<keyword evidence="4 11" id="KW-0808">Transferase</keyword>
<comment type="similarity">
    <text evidence="2 8">Belongs to the class-V pyridoxal-phosphate-dependent aminotransferase family.</text>
</comment>
<comment type="caution">
    <text evidence="11">The sequence shown here is derived from an EMBL/GenBank/DDBJ whole genome shotgun (WGS) entry which is preliminary data.</text>
</comment>
<dbReference type="Pfam" id="PF00266">
    <property type="entry name" value="Aminotran_5"/>
    <property type="match status" value="1"/>
</dbReference>
<dbReference type="GO" id="GO:0019265">
    <property type="term" value="P:glycine biosynthetic process, by transamination of glyoxylate"/>
    <property type="evidence" value="ECO:0007669"/>
    <property type="project" value="TreeGrafter"/>
</dbReference>
<evidence type="ECO:0000313" key="11">
    <source>
        <dbReference type="EMBL" id="KAB2657953.1"/>
    </source>
</evidence>
<dbReference type="InterPro" id="IPR024169">
    <property type="entry name" value="SP_NH2Trfase/AEP_transaminase"/>
</dbReference>
<evidence type="ECO:0000256" key="9">
    <source>
        <dbReference type="RuleBase" id="RU004504"/>
    </source>
</evidence>
<evidence type="ECO:0000313" key="12">
    <source>
        <dbReference type="Proteomes" id="UP000460650"/>
    </source>
</evidence>
<feature type="domain" description="Aminotransferase class V" evidence="10">
    <location>
        <begin position="35"/>
        <end position="303"/>
    </location>
</feature>
<dbReference type="PANTHER" id="PTHR21152">
    <property type="entry name" value="AMINOTRANSFERASE CLASS V"/>
    <property type="match status" value="1"/>
</dbReference>
<dbReference type="RefSeq" id="WP_151644468.1">
    <property type="nucleotide sequence ID" value="NZ_WBVY01000002.1"/>
</dbReference>
<evidence type="ECO:0000256" key="4">
    <source>
        <dbReference type="ARBA" id="ARBA00022679"/>
    </source>
</evidence>
<evidence type="ECO:0000256" key="5">
    <source>
        <dbReference type="ARBA" id="ARBA00022898"/>
    </source>
</evidence>
<name>A0A7V7VVN5_9HYPH</name>
<dbReference type="GO" id="GO:0004760">
    <property type="term" value="F:L-serine-pyruvate transaminase activity"/>
    <property type="evidence" value="ECO:0007669"/>
    <property type="project" value="TreeGrafter"/>
</dbReference>
<dbReference type="SUPFAM" id="SSF53383">
    <property type="entry name" value="PLP-dependent transferases"/>
    <property type="match status" value="1"/>
</dbReference>
<gene>
    <name evidence="11" type="ORF">F9K94_06980</name>
</gene>
<keyword evidence="3 11" id="KW-0032">Aminotransferase</keyword>
<evidence type="ECO:0000256" key="2">
    <source>
        <dbReference type="ARBA" id="ARBA00009236"/>
    </source>
</evidence>
<dbReference type="FunFam" id="3.40.640.10:FF:000027">
    <property type="entry name" value="Serine--pyruvate aminotransferase, mitochondrial"/>
    <property type="match status" value="1"/>
</dbReference>
<dbReference type="PANTHER" id="PTHR21152:SF40">
    <property type="entry name" value="ALANINE--GLYOXYLATE AMINOTRANSFERASE"/>
    <property type="match status" value="1"/>
</dbReference>
<dbReference type="GO" id="GO:0008453">
    <property type="term" value="F:alanine-glyoxylate transaminase activity"/>
    <property type="evidence" value="ECO:0007669"/>
    <property type="project" value="TreeGrafter"/>
</dbReference>
<organism evidence="11 12">
    <name type="scientific">Brucella tritici</name>
    <dbReference type="NCBI Taxonomy" id="94626"/>
    <lineage>
        <taxon>Bacteria</taxon>
        <taxon>Pseudomonadati</taxon>
        <taxon>Pseudomonadota</taxon>
        <taxon>Alphaproteobacteria</taxon>
        <taxon>Hyphomicrobiales</taxon>
        <taxon>Brucellaceae</taxon>
        <taxon>Brucella/Ochrobactrum group</taxon>
        <taxon>Brucella</taxon>
    </lineage>
</organism>
<evidence type="ECO:0000259" key="10">
    <source>
        <dbReference type="Pfam" id="PF00266"/>
    </source>
</evidence>
<dbReference type="InterPro" id="IPR015421">
    <property type="entry name" value="PyrdxlP-dep_Trfase_major"/>
</dbReference>
<dbReference type="Gene3D" id="3.90.1150.10">
    <property type="entry name" value="Aspartate Aminotransferase, domain 1"/>
    <property type="match status" value="1"/>
</dbReference>
<evidence type="ECO:0000256" key="3">
    <source>
        <dbReference type="ARBA" id="ARBA00022576"/>
    </source>
</evidence>
<dbReference type="AlphaFoldDB" id="A0A7V7VVN5"/>